<comment type="caution">
    <text evidence="1">The sequence shown here is derived from an EMBL/GenBank/DDBJ whole genome shotgun (WGS) entry which is preliminary data.</text>
</comment>
<protein>
    <submittedName>
        <fullName evidence="1">4461_t:CDS:1</fullName>
    </submittedName>
</protein>
<dbReference type="AlphaFoldDB" id="A0A9N9JDC8"/>
<gene>
    <name evidence="1" type="ORF">ALEPTO_LOCUS14445</name>
</gene>
<name>A0A9N9JDC8_9GLOM</name>
<proteinExistence type="predicted"/>
<dbReference type="EMBL" id="CAJVPS010056182">
    <property type="protein sequence ID" value="CAG8776788.1"/>
    <property type="molecule type" value="Genomic_DNA"/>
</dbReference>
<sequence length="79" mass="9211">SGYRTITKKYIDEKGNFQETRQEKTGETDQITARAIFYREIIRKLPQVRGIILLDDPKFDALIGFKSNVYEQIVKVADE</sequence>
<keyword evidence="2" id="KW-1185">Reference proteome</keyword>
<evidence type="ECO:0000313" key="2">
    <source>
        <dbReference type="Proteomes" id="UP000789508"/>
    </source>
</evidence>
<organism evidence="1 2">
    <name type="scientific">Ambispora leptoticha</name>
    <dbReference type="NCBI Taxonomy" id="144679"/>
    <lineage>
        <taxon>Eukaryota</taxon>
        <taxon>Fungi</taxon>
        <taxon>Fungi incertae sedis</taxon>
        <taxon>Mucoromycota</taxon>
        <taxon>Glomeromycotina</taxon>
        <taxon>Glomeromycetes</taxon>
        <taxon>Archaeosporales</taxon>
        <taxon>Ambisporaceae</taxon>
        <taxon>Ambispora</taxon>
    </lineage>
</organism>
<feature type="non-terminal residue" evidence="1">
    <location>
        <position position="1"/>
    </location>
</feature>
<reference evidence="1" key="1">
    <citation type="submission" date="2021-06" db="EMBL/GenBank/DDBJ databases">
        <authorList>
            <person name="Kallberg Y."/>
            <person name="Tangrot J."/>
            <person name="Rosling A."/>
        </authorList>
    </citation>
    <scope>NUCLEOTIDE SEQUENCE</scope>
    <source>
        <strain evidence="1">FL130A</strain>
    </source>
</reference>
<accession>A0A9N9JDC8</accession>
<dbReference type="Proteomes" id="UP000789508">
    <property type="component" value="Unassembled WGS sequence"/>
</dbReference>
<evidence type="ECO:0000313" key="1">
    <source>
        <dbReference type="EMBL" id="CAG8776788.1"/>
    </source>
</evidence>
<feature type="non-terminal residue" evidence="1">
    <location>
        <position position="79"/>
    </location>
</feature>